<dbReference type="OMA" id="MMRAAFD"/>
<protein>
    <submittedName>
        <fullName evidence="2">Uncharacterized protein</fullName>
    </submittedName>
</protein>
<dbReference type="HOGENOM" id="CLU_2758150_0_0_1"/>
<dbReference type="AlphaFoldDB" id="K5Y0C1"/>
<dbReference type="Proteomes" id="UP000008493">
    <property type="component" value="Unassembled WGS sequence"/>
</dbReference>
<dbReference type="EMBL" id="JH971388">
    <property type="protein sequence ID" value="EKM81180.1"/>
    <property type="molecule type" value="Genomic_DNA"/>
</dbReference>
<keyword evidence="1" id="KW-1133">Transmembrane helix</keyword>
<evidence type="ECO:0000313" key="3">
    <source>
        <dbReference type="Proteomes" id="UP000008493"/>
    </source>
</evidence>
<dbReference type="InParanoid" id="K5Y0C1"/>
<dbReference type="GeneID" id="18831958"/>
<sequence>MRATVSIYEHPTLTDSDIWSSGPASTKSGRTAVVLGVISIAAVSTLAAVQYTGLTPASFLG</sequence>
<evidence type="ECO:0000256" key="1">
    <source>
        <dbReference type="SAM" id="Phobius"/>
    </source>
</evidence>
<feature type="transmembrane region" description="Helical" evidence="1">
    <location>
        <begin position="32"/>
        <end position="51"/>
    </location>
</feature>
<dbReference type="OrthoDB" id="3048770at2759"/>
<proteinExistence type="predicted"/>
<gene>
    <name evidence="2" type="ORF">AGABI1DRAFT_84109</name>
</gene>
<keyword evidence="1" id="KW-0472">Membrane</keyword>
<evidence type="ECO:0000313" key="2">
    <source>
        <dbReference type="EMBL" id="EKM81180.1"/>
    </source>
</evidence>
<dbReference type="RefSeq" id="XP_007328653.1">
    <property type="nucleotide sequence ID" value="XM_007328591.1"/>
</dbReference>
<keyword evidence="1" id="KW-0812">Transmembrane</keyword>
<reference evidence="3" key="1">
    <citation type="journal article" date="2012" name="Proc. Natl. Acad. Sci. U.S.A.">
        <title>Genome sequence of the button mushroom Agaricus bisporus reveals mechanisms governing adaptation to a humic-rich ecological niche.</title>
        <authorList>
            <person name="Morin E."/>
            <person name="Kohler A."/>
            <person name="Baker A.R."/>
            <person name="Foulongne-Oriol M."/>
            <person name="Lombard V."/>
            <person name="Nagy L.G."/>
            <person name="Ohm R.A."/>
            <person name="Patyshakuliyeva A."/>
            <person name="Brun A."/>
            <person name="Aerts A.L."/>
            <person name="Bailey A.M."/>
            <person name="Billette C."/>
            <person name="Coutinho P.M."/>
            <person name="Deakin G."/>
            <person name="Doddapaneni H."/>
            <person name="Floudas D."/>
            <person name="Grimwood J."/>
            <person name="Hilden K."/>
            <person name="Kuees U."/>
            <person name="LaButti K.M."/>
            <person name="Lapidus A."/>
            <person name="Lindquist E.A."/>
            <person name="Lucas S.M."/>
            <person name="Murat C."/>
            <person name="Riley R.W."/>
            <person name="Salamov A.A."/>
            <person name="Schmutz J."/>
            <person name="Subramanian V."/>
            <person name="Woesten H.A.B."/>
            <person name="Xu J."/>
            <person name="Eastwood D.C."/>
            <person name="Foster G.D."/>
            <person name="Sonnenberg A.S."/>
            <person name="Cullen D."/>
            <person name="de Vries R.P."/>
            <person name="Lundell T."/>
            <person name="Hibbett D.S."/>
            <person name="Henrissat B."/>
            <person name="Burton K.S."/>
            <person name="Kerrigan R.W."/>
            <person name="Challen M.P."/>
            <person name="Grigoriev I.V."/>
            <person name="Martin F."/>
        </authorList>
    </citation>
    <scope>NUCLEOTIDE SEQUENCE [LARGE SCALE GENOMIC DNA]</scope>
    <source>
        <strain evidence="3">JB137-S8 / ATCC MYA-4627 / FGSC 10392</strain>
    </source>
</reference>
<name>K5Y0C1_AGABU</name>
<keyword evidence="3" id="KW-1185">Reference proteome</keyword>
<dbReference type="KEGG" id="abp:AGABI1DRAFT84109"/>
<organism evidence="2 3">
    <name type="scientific">Agaricus bisporus var. burnettii (strain JB137-S8 / ATCC MYA-4627 / FGSC 10392)</name>
    <name type="common">White button mushroom</name>
    <dbReference type="NCBI Taxonomy" id="597362"/>
    <lineage>
        <taxon>Eukaryota</taxon>
        <taxon>Fungi</taxon>
        <taxon>Dikarya</taxon>
        <taxon>Basidiomycota</taxon>
        <taxon>Agaricomycotina</taxon>
        <taxon>Agaricomycetes</taxon>
        <taxon>Agaricomycetidae</taxon>
        <taxon>Agaricales</taxon>
        <taxon>Agaricineae</taxon>
        <taxon>Agaricaceae</taxon>
        <taxon>Agaricus</taxon>
    </lineage>
</organism>
<accession>K5Y0C1</accession>